<accession>A0ACB9NQ32</accession>
<sequence>MPDFNKTFVIECDASRRGVGAMLMQEGRPVAYFNKGLSDQALNKLIYEKELMALVLAIQHWRPYLLDGHSGVLRTYRRLVANLYWPGMMNSVLCLSRSIKFTIRGCQDQEDLVIVDRLTKYGHFIILRHPFIVQTVAALFAKEIVRLHEIPSSIVSDRDPTFVSKFWSEFFKIQGITLKMNTAYHPETDSQTEVLNRGLETYLHCFTSEQPKCWEDWIHWAEYWYNTSYHSSIGNTPFELVYGRKPPTILRFLPGECLVEAVANDLSNKVEILQQLQFNLHKAQQVMCTYANSKRMDINFRMGDWEQIMYPPFLAKEEYDHYHLQPLPVIFHDGLLVKRPTASTALLIILWLPLGIVLAIIRIIIGLMLPFWATPCITRLLGGKVIVKGKPPPPPSNGNSSVLFVCSHRTLMDLVVLSSVLQRKIPAVTYSISWLSEILSPVRTVRLTRIRHVDAEKIKLELLKGDLVVCPEGTTCREPFLLRFSALFGELTDRIVPVAMNYKVGFFHATTARGWKGFDPVFFFMNPRLVYELTFLNQLPMEALCSSGKSAHDVANYVQRILATTLGFECTNFTREDKYRILAGNDGTVKSTSLVDKIKKVVRIFKPFFQ</sequence>
<organism evidence="1 2">
    <name type="scientific">Bauhinia variegata</name>
    <name type="common">Purple orchid tree</name>
    <name type="synonym">Phanera variegata</name>
    <dbReference type="NCBI Taxonomy" id="167791"/>
    <lineage>
        <taxon>Eukaryota</taxon>
        <taxon>Viridiplantae</taxon>
        <taxon>Streptophyta</taxon>
        <taxon>Embryophyta</taxon>
        <taxon>Tracheophyta</taxon>
        <taxon>Spermatophyta</taxon>
        <taxon>Magnoliopsida</taxon>
        <taxon>eudicotyledons</taxon>
        <taxon>Gunneridae</taxon>
        <taxon>Pentapetalae</taxon>
        <taxon>rosids</taxon>
        <taxon>fabids</taxon>
        <taxon>Fabales</taxon>
        <taxon>Fabaceae</taxon>
        <taxon>Cercidoideae</taxon>
        <taxon>Cercideae</taxon>
        <taxon>Bauhiniinae</taxon>
        <taxon>Bauhinia</taxon>
    </lineage>
</organism>
<reference evidence="1 2" key="1">
    <citation type="journal article" date="2022" name="DNA Res.">
        <title>Chromosomal-level genome assembly of the orchid tree Bauhinia variegata (Leguminosae; Cercidoideae) supports the allotetraploid origin hypothesis of Bauhinia.</title>
        <authorList>
            <person name="Zhong Y."/>
            <person name="Chen Y."/>
            <person name="Zheng D."/>
            <person name="Pang J."/>
            <person name="Liu Y."/>
            <person name="Luo S."/>
            <person name="Meng S."/>
            <person name="Qian L."/>
            <person name="Wei D."/>
            <person name="Dai S."/>
            <person name="Zhou R."/>
        </authorList>
    </citation>
    <scope>NUCLEOTIDE SEQUENCE [LARGE SCALE GENOMIC DNA]</scope>
    <source>
        <strain evidence="1">BV-YZ2020</strain>
    </source>
</reference>
<protein>
    <submittedName>
        <fullName evidence="1">Uncharacterized protein</fullName>
    </submittedName>
</protein>
<gene>
    <name evidence="1" type="ORF">L6164_016448</name>
</gene>
<dbReference type="EMBL" id="CM039431">
    <property type="protein sequence ID" value="KAI4338096.1"/>
    <property type="molecule type" value="Genomic_DNA"/>
</dbReference>
<keyword evidence="2" id="KW-1185">Reference proteome</keyword>
<comment type="caution">
    <text evidence="1">The sequence shown here is derived from an EMBL/GenBank/DDBJ whole genome shotgun (WGS) entry which is preliminary data.</text>
</comment>
<dbReference type="Proteomes" id="UP000828941">
    <property type="component" value="Chromosome 6"/>
</dbReference>
<proteinExistence type="predicted"/>
<evidence type="ECO:0000313" key="1">
    <source>
        <dbReference type="EMBL" id="KAI4338096.1"/>
    </source>
</evidence>
<name>A0ACB9NQ32_BAUVA</name>
<evidence type="ECO:0000313" key="2">
    <source>
        <dbReference type="Proteomes" id="UP000828941"/>
    </source>
</evidence>